<reference evidence="4" key="1">
    <citation type="submission" date="2025-08" db="UniProtKB">
        <authorList>
            <consortium name="RefSeq"/>
        </authorList>
    </citation>
    <scope>IDENTIFICATION</scope>
</reference>
<evidence type="ECO:0000256" key="1">
    <source>
        <dbReference type="SAM" id="MobiDB-lite"/>
    </source>
</evidence>
<evidence type="ECO:0000259" key="2">
    <source>
        <dbReference type="Pfam" id="PF15852"/>
    </source>
</evidence>
<dbReference type="RefSeq" id="XP_014639200.1">
    <property type="nucleotide sequence ID" value="XM_014783714.1"/>
</dbReference>
<dbReference type="InterPro" id="IPR031711">
    <property type="entry name" value="DUF4724"/>
</dbReference>
<organism evidence="3 4">
    <name type="scientific">Ceratotherium simum simum</name>
    <name type="common">Southern white rhinoceros</name>
    <dbReference type="NCBI Taxonomy" id="73337"/>
    <lineage>
        <taxon>Eukaryota</taxon>
        <taxon>Metazoa</taxon>
        <taxon>Chordata</taxon>
        <taxon>Craniata</taxon>
        <taxon>Vertebrata</taxon>
        <taxon>Euteleostomi</taxon>
        <taxon>Mammalia</taxon>
        <taxon>Eutheria</taxon>
        <taxon>Laurasiatheria</taxon>
        <taxon>Perissodactyla</taxon>
        <taxon>Rhinocerotidae</taxon>
        <taxon>Ceratotherium</taxon>
    </lineage>
</organism>
<feature type="domain" description="DUF4724" evidence="2">
    <location>
        <begin position="1"/>
        <end position="92"/>
    </location>
</feature>
<sequence length="99" mass="11011">MFTRHTLFRQFAVLADTSFNYVKVKPLYVQSKVNLTDSASSGSDHHVSLMDNKYLDIVGDQISFLPSPKVRLSGALEEQPLEKPSKPQNTPVNDMDATG</sequence>
<dbReference type="PANTHER" id="PTHR22382">
    <property type="entry name" value="RIKEN CDNA 4921504E06 GENE"/>
    <property type="match status" value="1"/>
</dbReference>
<evidence type="ECO:0000313" key="4">
    <source>
        <dbReference type="RefSeq" id="XP_014639200.1"/>
    </source>
</evidence>
<name>A0ABM1CI19_CERSS</name>
<accession>A0ABM1CI19</accession>
<dbReference type="Pfam" id="PF15852">
    <property type="entry name" value="DUF4724"/>
    <property type="match status" value="1"/>
</dbReference>
<gene>
    <name evidence="4" type="primary">LOC106801091</name>
</gene>
<feature type="region of interest" description="Disordered" evidence="1">
    <location>
        <begin position="73"/>
        <end position="99"/>
    </location>
</feature>
<protein>
    <recommendedName>
        <fullName evidence="2">DUF4724 domain-containing protein</fullName>
    </recommendedName>
</protein>
<keyword evidence="3" id="KW-1185">Reference proteome</keyword>
<proteinExistence type="predicted"/>
<dbReference type="GeneID" id="106801091"/>
<dbReference type="PANTHER" id="PTHR22382:SF7">
    <property type="entry name" value="RIKEN CDNA 4921504E06 GENE"/>
    <property type="match status" value="1"/>
</dbReference>
<evidence type="ECO:0000313" key="3">
    <source>
        <dbReference type="Proteomes" id="UP000694910"/>
    </source>
</evidence>
<dbReference type="Proteomes" id="UP000694910">
    <property type="component" value="Unplaced"/>
</dbReference>
<dbReference type="InterPro" id="IPR040119">
    <property type="entry name" value="C10orf67-like"/>
</dbReference>